<evidence type="ECO:0000313" key="2">
    <source>
        <dbReference type="Proteomes" id="UP001209878"/>
    </source>
</evidence>
<comment type="caution">
    <text evidence="1">The sequence shown here is derived from an EMBL/GenBank/DDBJ whole genome shotgun (WGS) entry which is preliminary data.</text>
</comment>
<proteinExistence type="predicted"/>
<gene>
    <name evidence="1" type="ORF">NP493_2151g00003</name>
</gene>
<keyword evidence="2" id="KW-1185">Reference proteome</keyword>
<protein>
    <submittedName>
        <fullName evidence="1">Uncharacterized protein</fullName>
    </submittedName>
</protein>
<sequence>MQAEDVLFICINFFYHRSQRPERQVGNGEKQPCRLVKYYCHYEYGIIVFVSGNICTCVHRYELMSITTIKHATESITLNIVSLLGMLMCLSNDIAHHNPSQLAILPGNTFSILI</sequence>
<evidence type="ECO:0000313" key="1">
    <source>
        <dbReference type="EMBL" id="KAK2154711.1"/>
    </source>
</evidence>
<dbReference type="Proteomes" id="UP001209878">
    <property type="component" value="Unassembled WGS sequence"/>
</dbReference>
<accession>A0AAD9JKE7</accession>
<dbReference type="EMBL" id="JAODUO010002147">
    <property type="protein sequence ID" value="KAK2154711.1"/>
    <property type="molecule type" value="Genomic_DNA"/>
</dbReference>
<dbReference type="AlphaFoldDB" id="A0AAD9JKE7"/>
<organism evidence="1 2">
    <name type="scientific">Ridgeia piscesae</name>
    <name type="common">Tubeworm</name>
    <dbReference type="NCBI Taxonomy" id="27915"/>
    <lineage>
        <taxon>Eukaryota</taxon>
        <taxon>Metazoa</taxon>
        <taxon>Spiralia</taxon>
        <taxon>Lophotrochozoa</taxon>
        <taxon>Annelida</taxon>
        <taxon>Polychaeta</taxon>
        <taxon>Sedentaria</taxon>
        <taxon>Canalipalpata</taxon>
        <taxon>Sabellida</taxon>
        <taxon>Siboglinidae</taxon>
        <taxon>Ridgeia</taxon>
    </lineage>
</organism>
<reference evidence="1" key="1">
    <citation type="journal article" date="2023" name="Mol. Biol. Evol.">
        <title>Third-Generation Sequencing Reveals the Adaptive Role of the Epigenome in Three Deep-Sea Polychaetes.</title>
        <authorList>
            <person name="Perez M."/>
            <person name="Aroh O."/>
            <person name="Sun Y."/>
            <person name="Lan Y."/>
            <person name="Juniper S.K."/>
            <person name="Young C.R."/>
            <person name="Angers B."/>
            <person name="Qian P.Y."/>
        </authorList>
    </citation>
    <scope>NUCLEOTIDE SEQUENCE</scope>
    <source>
        <strain evidence="1">R07B-5</strain>
    </source>
</reference>
<name>A0AAD9JKE7_RIDPI</name>